<accession>A0A916ZLX5</accession>
<reference evidence="3" key="1">
    <citation type="journal article" date="2014" name="Int. J. Syst. Evol. Microbiol.">
        <title>Complete genome sequence of Corynebacterium casei LMG S-19264T (=DSM 44701T), isolated from a smear-ripened cheese.</title>
        <authorList>
            <consortium name="US DOE Joint Genome Institute (JGI-PGF)"/>
            <person name="Walter F."/>
            <person name="Albersmeier A."/>
            <person name="Kalinowski J."/>
            <person name="Ruckert C."/>
        </authorList>
    </citation>
    <scope>NUCLEOTIDE SEQUENCE</scope>
    <source>
        <strain evidence="3">CGMCC 1.15519</strain>
    </source>
</reference>
<reference evidence="3" key="2">
    <citation type="submission" date="2020-09" db="EMBL/GenBank/DDBJ databases">
        <authorList>
            <person name="Sun Q."/>
            <person name="Zhou Y."/>
        </authorList>
    </citation>
    <scope>NUCLEOTIDE SEQUENCE</scope>
    <source>
        <strain evidence="3">CGMCC 1.15519</strain>
    </source>
</reference>
<evidence type="ECO:0000313" key="4">
    <source>
        <dbReference type="Proteomes" id="UP000635071"/>
    </source>
</evidence>
<dbReference type="RefSeq" id="WP_188761638.1">
    <property type="nucleotide sequence ID" value="NZ_BMJM01000002.1"/>
</dbReference>
<keyword evidence="3" id="KW-0378">Hydrolase</keyword>
<proteinExistence type="predicted"/>
<keyword evidence="1" id="KW-0732">Signal</keyword>
<feature type="chain" id="PRO_5037586172" evidence="1">
    <location>
        <begin position="21"/>
        <end position="430"/>
    </location>
</feature>
<feature type="domain" description="Beta-lactamase-related" evidence="2">
    <location>
        <begin position="35"/>
        <end position="419"/>
    </location>
</feature>
<evidence type="ECO:0000313" key="3">
    <source>
        <dbReference type="EMBL" id="GGE04090.1"/>
    </source>
</evidence>
<keyword evidence="4" id="KW-1185">Reference proteome</keyword>
<dbReference type="Gene3D" id="3.40.710.10">
    <property type="entry name" value="DD-peptidase/beta-lactamase superfamily"/>
    <property type="match status" value="1"/>
</dbReference>
<dbReference type="InterPro" id="IPR012338">
    <property type="entry name" value="Beta-lactam/transpept-like"/>
</dbReference>
<dbReference type="SUPFAM" id="SSF56601">
    <property type="entry name" value="beta-lactamase/transpeptidase-like"/>
    <property type="match status" value="1"/>
</dbReference>
<dbReference type="AlphaFoldDB" id="A0A916ZLX5"/>
<comment type="caution">
    <text evidence="3">The sequence shown here is derived from an EMBL/GenBank/DDBJ whole genome shotgun (WGS) entry which is preliminary data.</text>
</comment>
<dbReference type="Pfam" id="PF00144">
    <property type="entry name" value="Beta-lactamase"/>
    <property type="match status" value="1"/>
</dbReference>
<protein>
    <submittedName>
        <fullName evidence="3">Serine hydrolase</fullName>
    </submittedName>
</protein>
<dbReference type="EMBL" id="BMJM01000002">
    <property type="protein sequence ID" value="GGE04090.1"/>
    <property type="molecule type" value="Genomic_DNA"/>
</dbReference>
<dbReference type="PANTHER" id="PTHR43283">
    <property type="entry name" value="BETA-LACTAMASE-RELATED"/>
    <property type="match status" value="1"/>
</dbReference>
<dbReference type="Proteomes" id="UP000635071">
    <property type="component" value="Unassembled WGS sequence"/>
</dbReference>
<gene>
    <name evidence="3" type="ORF">GCM10011529_08100</name>
</gene>
<feature type="signal peptide" evidence="1">
    <location>
        <begin position="1"/>
        <end position="20"/>
    </location>
</feature>
<organism evidence="3 4">
    <name type="scientific">Sandarakinorhabdus glacialis</name>
    <dbReference type="NCBI Taxonomy" id="1614636"/>
    <lineage>
        <taxon>Bacteria</taxon>
        <taxon>Pseudomonadati</taxon>
        <taxon>Pseudomonadota</taxon>
        <taxon>Alphaproteobacteria</taxon>
        <taxon>Sphingomonadales</taxon>
        <taxon>Sphingosinicellaceae</taxon>
        <taxon>Sandarakinorhabdus</taxon>
    </lineage>
</organism>
<dbReference type="GO" id="GO:0016787">
    <property type="term" value="F:hydrolase activity"/>
    <property type="evidence" value="ECO:0007669"/>
    <property type="project" value="UniProtKB-KW"/>
</dbReference>
<dbReference type="InterPro" id="IPR050789">
    <property type="entry name" value="Diverse_Enzym_Activities"/>
</dbReference>
<dbReference type="InterPro" id="IPR006311">
    <property type="entry name" value="TAT_signal"/>
</dbReference>
<sequence>MTMELSRRGMLGTIAATAFAAPALARAKTGFGAVQTLIESYVTSGKVPGAVVAIVRPGAFRPEYLMAGKAAFGADSKGGGAPVSPDTLWRIYSMTKPVTAMAVMQQVAAGRLALDMPISAVMPEFANMRVLVDPAKGLESRPAAGPITVRHLLTHTAGLTYTIVGNGPLEKEYRRLGLFPGSATSGTQPGDGKVPNLQGFVAGLASLPLYGEPGKSWRYSVALDLAGGMLERLTGKSFDAVLDEQLFRPLGMANTGFQVRPGQLPKLSSNYAWVKPDLTPLNAPVLIDGPLRSDWIGPPKLLAGGAGLLSSARDYARFGQMLLNEGLFEGRQVMPRGVARLATSNLLPVGVFQDGTNGFGAGGRVTLFDTVAKLPEGNAVGTYGWGGAAGTLFQVDRVRQMAVIVMLQYLPQQRFPLGKELQAAINRDVA</sequence>
<name>A0A916ZLX5_9SPHN</name>
<dbReference type="PROSITE" id="PS51318">
    <property type="entry name" value="TAT"/>
    <property type="match status" value="1"/>
</dbReference>
<dbReference type="InterPro" id="IPR001466">
    <property type="entry name" value="Beta-lactam-related"/>
</dbReference>
<evidence type="ECO:0000256" key="1">
    <source>
        <dbReference type="SAM" id="SignalP"/>
    </source>
</evidence>
<evidence type="ECO:0000259" key="2">
    <source>
        <dbReference type="Pfam" id="PF00144"/>
    </source>
</evidence>
<dbReference type="PANTHER" id="PTHR43283:SF3">
    <property type="entry name" value="BETA-LACTAMASE FAMILY PROTEIN (AFU_ORTHOLOGUE AFUA_5G07500)"/>
    <property type="match status" value="1"/>
</dbReference>